<dbReference type="GO" id="GO:0005829">
    <property type="term" value="C:cytosol"/>
    <property type="evidence" value="ECO:0007669"/>
    <property type="project" value="TreeGrafter"/>
</dbReference>
<gene>
    <name evidence="15" type="ORF">FWILDA_LOCUS15225</name>
</gene>
<keyword evidence="6" id="KW-0227">DNA damage</keyword>
<dbReference type="Gene3D" id="1.10.240.10">
    <property type="entry name" value="Tyrosyl-Transfer RNA Synthetase"/>
    <property type="match status" value="1"/>
</dbReference>
<proteinExistence type="inferred from homology"/>
<evidence type="ECO:0000256" key="2">
    <source>
        <dbReference type="ARBA" id="ARBA00008184"/>
    </source>
</evidence>
<evidence type="ECO:0000256" key="10">
    <source>
        <dbReference type="ARBA" id="ARBA00023146"/>
    </source>
</evidence>
<evidence type="ECO:0000256" key="1">
    <source>
        <dbReference type="ARBA" id="ARBA00005594"/>
    </source>
</evidence>
<dbReference type="GO" id="GO:0004830">
    <property type="term" value="F:tryptophan-tRNA ligase activity"/>
    <property type="evidence" value="ECO:0007669"/>
    <property type="project" value="UniProtKB-EC"/>
</dbReference>
<feature type="non-terminal residue" evidence="15">
    <location>
        <position position="375"/>
    </location>
</feature>
<keyword evidence="8 14" id="KW-0067">ATP-binding</keyword>
<dbReference type="InterPro" id="IPR050203">
    <property type="entry name" value="Trp-tRNA_synthetase"/>
</dbReference>
<sequence>VIHHILKIQNDYEVIIMIADLHSLTIPKKEFNYQTKVFEMAALLYGCGLNENCKIYVQSSVSEHLELMNLLSPHITVGKLGDMIQYKDKVEKEGGTGNLALLSYPVLMAADIFLYTEQEKDLVIVGQDQKQHLELATDLANKFNNFYGKELLKLPKSVIPELGAKIMGLKNPEKKMSKSENDYIGLLDTPQTVKEKFKKAKTDSDKNNTIYREISKVEKEMKKLNYSEFKDKVAEIVNEKLGIIQKRYSNYLPKISEILEKNNQYLKNLAKKKITKQESQKNYFFSLLTKIDEEYKNYKCWPRKENVFRLFREISLDKIKVVILGQDPYHLPEVADGLAFSTQKNNYIPASLKNIFLELSQDLNCSPPTKSNLLP</sequence>
<keyword evidence="7" id="KW-0378">Hydrolase</keyword>
<keyword evidence="5 14" id="KW-0547">Nucleotide-binding</keyword>
<dbReference type="GO" id="GO:0006436">
    <property type="term" value="P:tryptophanyl-tRNA aminoacylation"/>
    <property type="evidence" value="ECO:0007669"/>
    <property type="project" value="InterPro"/>
</dbReference>
<dbReference type="CDD" id="cd10027">
    <property type="entry name" value="UDG-F1-like"/>
    <property type="match status" value="1"/>
</dbReference>
<dbReference type="InterPro" id="IPR002305">
    <property type="entry name" value="aa-tRNA-synth_Ic"/>
</dbReference>
<keyword evidence="11" id="KW-0234">DNA repair</keyword>
<dbReference type="Pfam" id="PF00579">
    <property type="entry name" value="tRNA-synt_1b"/>
    <property type="match status" value="1"/>
</dbReference>
<dbReference type="GO" id="GO:0004844">
    <property type="term" value="F:uracil DNA N-glycosylase activity"/>
    <property type="evidence" value="ECO:0007669"/>
    <property type="project" value="InterPro"/>
</dbReference>
<dbReference type="GO" id="GO:0006284">
    <property type="term" value="P:base-excision repair"/>
    <property type="evidence" value="ECO:0007669"/>
    <property type="project" value="InterPro"/>
</dbReference>
<dbReference type="AlphaFoldDB" id="A0A9W4T3N7"/>
<dbReference type="InterPro" id="IPR036895">
    <property type="entry name" value="Uracil-DNA_glycosylase-like_sf"/>
</dbReference>
<dbReference type="NCBIfam" id="TIGR00233">
    <property type="entry name" value="trpS"/>
    <property type="match status" value="1"/>
</dbReference>
<evidence type="ECO:0000256" key="11">
    <source>
        <dbReference type="ARBA" id="ARBA00023204"/>
    </source>
</evidence>
<dbReference type="EC" id="6.1.1.2" evidence="3"/>
<dbReference type="PANTHER" id="PTHR43766">
    <property type="entry name" value="TRYPTOPHAN--TRNA LIGASE, MITOCHONDRIAL"/>
    <property type="match status" value="1"/>
</dbReference>
<dbReference type="EMBL" id="CAMKVN010007685">
    <property type="protein sequence ID" value="CAI2191745.1"/>
    <property type="molecule type" value="Genomic_DNA"/>
</dbReference>
<dbReference type="GO" id="GO:0005524">
    <property type="term" value="F:ATP binding"/>
    <property type="evidence" value="ECO:0007669"/>
    <property type="project" value="UniProtKB-KW"/>
</dbReference>
<keyword evidence="4 14" id="KW-0436">Ligase</keyword>
<evidence type="ECO:0000256" key="12">
    <source>
        <dbReference type="ARBA" id="ARBA00030268"/>
    </source>
</evidence>
<evidence type="ECO:0000256" key="9">
    <source>
        <dbReference type="ARBA" id="ARBA00022917"/>
    </source>
</evidence>
<evidence type="ECO:0000313" key="15">
    <source>
        <dbReference type="EMBL" id="CAI2191745.1"/>
    </source>
</evidence>
<dbReference type="Proteomes" id="UP001153678">
    <property type="component" value="Unassembled WGS sequence"/>
</dbReference>
<dbReference type="PRINTS" id="PR01039">
    <property type="entry name" value="TRNASYNTHTRP"/>
</dbReference>
<evidence type="ECO:0000256" key="3">
    <source>
        <dbReference type="ARBA" id="ARBA00013161"/>
    </source>
</evidence>
<evidence type="ECO:0000256" key="14">
    <source>
        <dbReference type="RuleBase" id="RU363036"/>
    </source>
</evidence>
<name>A0A9W4T3N7_9GLOM</name>
<dbReference type="Gene3D" id="3.40.470.10">
    <property type="entry name" value="Uracil-DNA glycosylase-like domain"/>
    <property type="match status" value="1"/>
</dbReference>
<dbReference type="InterPro" id="IPR002043">
    <property type="entry name" value="UDG_fam1"/>
</dbReference>
<evidence type="ECO:0000256" key="4">
    <source>
        <dbReference type="ARBA" id="ARBA00022598"/>
    </source>
</evidence>
<dbReference type="OrthoDB" id="15808at2759"/>
<dbReference type="SUPFAM" id="SSF52374">
    <property type="entry name" value="Nucleotidylyl transferase"/>
    <property type="match status" value="1"/>
</dbReference>
<evidence type="ECO:0000256" key="7">
    <source>
        <dbReference type="ARBA" id="ARBA00022801"/>
    </source>
</evidence>
<protein>
    <recommendedName>
        <fullName evidence="3">tryptophan--tRNA ligase</fullName>
        <ecNumber evidence="3">6.1.1.2</ecNumber>
    </recommendedName>
    <alternativeName>
        <fullName evidence="12">Tryptophanyl-tRNA synthetase</fullName>
    </alternativeName>
</protein>
<keyword evidence="16" id="KW-1185">Reference proteome</keyword>
<evidence type="ECO:0000313" key="16">
    <source>
        <dbReference type="Proteomes" id="UP001153678"/>
    </source>
</evidence>
<evidence type="ECO:0000256" key="5">
    <source>
        <dbReference type="ARBA" id="ARBA00022741"/>
    </source>
</evidence>
<reference evidence="15" key="1">
    <citation type="submission" date="2022-08" db="EMBL/GenBank/DDBJ databases">
        <authorList>
            <person name="Kallberg Y."/>
            <person name="Tangrot J."/>
            <person name="Rosling A."/>
        </authorList>
    </citation>
    <scope>NUCLEOTIDE SEQUENCE</scope>
    <source>
        <strain evidence="15">Wild A</strain>
    </source>
</reference>
<keyword evidence="10 14" id="KW-0030">Aminoacyl-tRNA synthetase</keyword>
<dbReference type="PROSITE" id="PS00130">
    <property type="entry name" value="U_DNA_GLYCOSYLASE"/>
    <property type="match status" value="1"/>
</dbReference>
<evidence type="ECO:0000256" key="8">
    <source>
        <dbReference type="ARBA" id="ARBA00022840"/>
    </source>
</evidence>
<comment type="similarity">
    <text evidence="1 14">Belongs to the class-I aminoacyl-tRNA synthetase family.</text>
</comment>
<evidence type="ECO:0000256" key="6">
    <source>
        <dbReference type="ARBA" id="ARBA00022763"/>
    </source>
</evidence>
<evidence type="ECO:0000256" key="13">
    <source>
        <dbReference type="PROSITE-ProRule" id="PRU10072"/>
    </source>
</evidence>
<organism evidence="15 16">
    <name type="scientific">Funneliformis geosporum</name>
    <dbReference type="NCBI Taxonomy" id="1117311"/>
    <lineage>
        <taxon>Eukaryota</taxon>
        <taxon>Fungi</taxon>
        <taxon>Fungi incertae sedis</taxon>
        <taxon>Mucoromycota</taxon>
        <taxon>Glomeromycotina</taxon>
        <taxon>Glomeromycetes</taxon>
        <taxon>Glomerales</taxon>
        <taxon>Glomeraceae</taxon>
        <taxon>Funneliformis</taxon>
    </lineage>
</organism>
<keyword evidence="9 14" id="KW-0648">Protein biosynthesis</keyword>
<accession>A0A9W4T3N7</accession>
<dbReference type="Gene3D" id="3.40.50.620">
    <property type="entry name" value="HUPs"/>
    <property type="match status" value="1"/>
</dbReference>
<dbReference type="InterPro" id="IPR014729">
    <property type="entry name" value="Rossmann-like_a/b/a_fold"/>
</dbReference>
<dbReference type="InterPro" id="IPR018085">
    <property type="entry name" value="Ura-DNA_Glyclase_AS"/>
</dbReference>
<dbReference type="PANTHER" id="PTHR43766:SF1">
    <property type="entry name" value="TRYPTOPHAN--TRNA LIGASE, MITOCHONDRIAL"/>
    <property type="match status" value="1"/>
</dbReference>
<dbReference type="InterPro" id="IPR002306">
    <property type="entry name" value="Trp-tRNA-ligase"/>
</dbReference>
<feature type="active site" description="Proton acceptor" evidence="13">
    <location>
        <position position="327"/>
    </location>
</feature>
<comment type="caution">
    <text evidence="15">The sequence shown here is derived from an EMBL/GenBank/DDBJ whole genome shotgun (WGS) entry which is preliminary data.</text>
</comment>
<dbReference type="SUPFAM" id="SSF52141">
    <property type="entry name" value="Uracil-DNA glycosylase-like"/>
    <property type="match status" value="1"/>
</dbReference>
<comment type="similarity">
    <text evidence="2">Belongs to the uracil-DNA glycosylase (UDG) superfamily. UNG family.</text>
</comment>